<dbReference type="Proteomes" id="UP000717981">
    <property type="component" value="Unassembled WGS sequence"/>
</dbReference>
<dbReference type="RefSeq" id="WP_162125469.1">
    <property type="nucleotide sequence ID" value="NZ_PDWK01000098.1"/>
</dbReference>
<accession>A0A921NYQ2</accession>
<comment type="caution">
    <text evidence="3">The sequence shown here is derived from an EMBL/GenBank/DDBJ whole genome shotgun (WGS) entry which is preliminary data.</text>
</comment>
<reference evidence="3" key="1">
    <citation type="submission" date="2017-10" db="EMBL/GenBank/DDBJ databases">
        <title>Whole genome sequencing of members of genus Pseudoxanthomonas.</title>
        <authorList>
            <person name="Kumar S."/>
            <person name="Bansal K."/>
            <person name="Kaur A."/>
            <person name="Patil P."/>
            <person name="Sharma S."/>
            <person name="Patil P.B."/>
        </authorList>
    </citation>
    <scope>NUCLEOTIDE SEQUENCE</scope>
    <source>
        <strain evidence="3">DSM 22914</strain>
    </source>
</reference>
<gene>
    <name evidence="3" type="ORF">CR938_13350</name>
</gene>
<name>A0A921NYQ2_9GAMM</name>
<keyword evidence="2" id="KW-0732">Signal</keyword>
<dbReference type="EMBL" id="PDWK01000098">
    <property type="protein sequence ID" value="KAF1684905.1"/>
    <property type="molecule type" value="Genomic_DNA"/>
</dbReference>
<feature type="region of interest" description="Disordered" evidence="1">
    <location>
        <begin position="23"/>
        <end position="102"/>
    </location>
</feature>
<evidence type="ECO:0000313" key="4">
    <source>
        <dbReference type="Proteomes" id="UP000717981"/>
    </source>
</evidence>
<protein>
    <submittedName>
        <fullName evidence="3">Uncharacterized protein</fullName>
    </submittedName>
</protein>
<evidence type="ECO:0000313" key="3">
    <source>
        <dbReference type="EMBL" id="KAF1684905.1"/>
    </source>
</evidence>
<evidence type="ECO:0000256" key="1">
    <source>
        <dbReference type="SAM" id="MobiDB-lite"/>
    </source>
</evidence>
<organism evidence="3 4">
    <name type="scientific">Pseudoxanthomonas taiwanensis</name>
    <dbReference type="NCBI Taxonomy" id="176598"/>
    <lineage>
        <taxon>Bacteria</taxon>
        <taxon>Pseudomonadati</taxon>
        <taxon>Pseudomonadota</taxon>
        <taxon>Gammaproteobacteria</taxon>
        <taxon>Lysobacterales</taxon>
        <taxon>Lysobacteraceae</taxon>
        <taxon>Pseudoxanthomonas</taxon>
    </lineage>
</organism>
<keyword evidence="4" id="KW-1185">Reference proteome</keyword>
<proteinExistence type="predicted"/>
<feature type="chain" id="PRO_5037112676" evidence="2">
    <location>
        <begin position="21"/>
        <end position="102"/>
    </location>
</feature>
<feature type="signal peptide" evidence="2">
    <location>
        <begin position="1"/>
        <end position="20"/>
    </location>
</feature>
<feature type="compositionally biased region" description="Low complexity" evidence="1">
    <location>
        <begin position="72"/>
        <end position="85"/>
    </location>
</feature>
<dbReference type="PROSITE" id="PS51257">
    <property type="entry name" value="PROKAR_LIPOPROTEIN"/>
    <property type="match status" value="1"/>
</dbReference>
<dbReference type="AlphaFoldDB" id="A0A921NYQ2"/>
<evidence type="ECO:0000256" key="2">
    <source>
        <dbReference type="SAM" id="SignalP"/>
    </source>
</evidence>
<sequence length="102" mass="10205">MRRLVLATPLLALLPLALLAGCDRRDTPEGTDAAVTSPAAQSPAGDTVPSADPAPAIPTDDTVPPSLPPPANDATTTPPTSTDPPGDVPDPAEDPRTPTGNP</sequence>